<dbReference type="GO" id="GO:0000428">
    <property type="term" value="C:DNA-directed RNA polymerase complex"/>
    <property type="evidence" value="ECO:0007669"/>
    <property type="project" value="UniProtKB-KW"/>
</dbReference>
<name>A0A9X1YJP6_9BURK</name>
<evidence type="ECO:0000256" key="3">
    <source>
        <dbReference type="ARBA" id="ARBA00022679"/>
    </source>
</evidence>
<evidence type="ECO:0000256" key="10">
    <source>
        <dbReference type="SAM" id="MobiDB-lite"/>
    </source>
</evidence>
<comment type="similarity">
    <text evidence="1 9">Belongs to the sigma-54 factor family.</text>
</comment>
<dbReference type="GO" id="GO:0016987">
    <property type="term" value="F:sigma factor activity"/>
    <property type="evidence" value="ECO:0007669"/>
    <property type="project" value="UniProtKB-KW"/>
</dbReference>
<keyword evidence="4 9" id="KW-0548">Nucleotidyltransferase</keyword>
<evidence type="ECO:0000256" key="7">
    <source>
        <dbReference type="ARBA" id="ARBA00023125"/>
    </source>
</evidence>
<evidence type="ECO:0000313" key="13">
    <source>
        <dbReference type="EMBL" id="MCK9686125.1"/>
    </source>
</evidence>
<feature type="compositionally biased region" description="Acidic residues" evidence="10">
    <location>
        <begin position="48"/>
        <end position="59"/>
    </location>
</feature>
<dbReference type="PRINTS" id="PR00045">
    <property type="entry name" value="SIGMA54FCT"/>
</dbReference>
<evidence type="ECO:0000256" key="6">
    <source>
        <dbReference type="ARBA" id="ARBA00023082"/>
    </source>
</evidence>
<dbReference type="PROSITE" id="PS00717">
    <property type="entry name" value="SIGMA54_1"/>
    <property type="match status" value="1"/>
</dbReference>
<proteinExistence type="inferred from homology"/>
<dbReference type="PROSITE" id="PS50044">
    <property type="entry name" value="SIGMA54_3"/>
    <property type="match status" value="1"/>
</dbReference>
<feature type="domain" description="RNA polymerase sigma factor 54 DNA-binding" evidence="11">
    <location>
        <begin position="326"/>
        <end position="483"/>
    </location>
</feature>
<dbReference type="GO" id="GO:0016779">
    <property type="term" value="F:nucleotidyltransferase activity"/>
    <property type="evidence" value="ECO:0007669"/>
    <property type="project" value="UniProtKB-KW"/>
</dbReference>
<dbReference type="Gene3D" id="1.10.10.60">
    <property type="entry name" value="Homeodomain-like"/>
    <property type="match status" value="1"/>
</dbReference>
<dbReference type="EMBL" id="JAJLJH010000002">
    <property type="protein sequence ID" value="MCK9686125.1"/>
    <property type="molecule type" value="Genomic_DNA"/>
</dbReference>
<evidence type="ECO:0000256" key="1">
    <source>
        <dbReference type="ARBA" id="ARBA00008798"/>
    </source>
</evidence>
<dbReference type="AlphaFoldDB" id="A0A9X1YJP6"/>
<dbReference type="Proteomes" id="UP001139353">
    <property type="component" value="Unassembled WGS sequence"/>
</dbReference>
<evidence type="ECO:0000256" key="9">
    <source>
        <dbReference type="PIRNR" id="PIRNR000774"/>
    </source>
</evidence>
<dbReference type="NCBIfam" id="NF009118">
    <property type="entry name" value="PRK12469.1"/>
    <property type="match status" value="1"/>
</dbReference>
<accession>A0A9X1YJP6</accession>
<keyword evidence="7 9" id="KW-0238">DNA-binding</keyword>
<dbReference type="Pfam" id="PF00309">
    <property type="entry name" value="Sigma54_AID"/>
    <property type="match status" value="1"/>
</dbReference>
<keyword evidence="6 9" id="KW-0731">Sigma factor</keyword>
<keyword evidence="3 9" id="KW-0808">Transferase</keyword>
<dbReference type="PROSITE" id="PS00718">
    <property type="entry name" value="SIGMA54_2"/>
    <property type="match status" value="1"/>
</dbReference>
<dbReference type="Pfam" id="PF04963">
    <property type="entry name" value="Sigma54_CBD"/>
    <property type="match status" value="1"/>
</dbReference>
<evidence type="ECO:0000256" key="4">
    <source>
        <dbReference type="ARBA" id="ARBA00022695"/>
    </source>
</evidence>
<dbReference type="PIRSF" id="PIRSF000774">
    <property type="entry name" value="RpoN"/>
    <property type="match status" value="1"/>
</dbReference>
<keyword evidence="8 9" id="KW-0804">Transcription</keyword>
<comment type="caution">
    <text evidence="13">The sequence shown here is derived from an EMBL/GenBank/DDBJ whole genome shotgun (WGS) entry which is preliminary data.</text>
</comment>
<evidence type="ECO:0000259" key="12">
    <source>
        <dbReference type="Pfam" id="PF04963"/>
    </source>
</evidence>
<feature type="region of interest" description="Disordered" evidence="10">
    <location>
        <begin position="43"/>
        <end position="114"/>
    </location>
</feature>
<dbReference type="RefSeq" id="WP_275682156.1">
    <property type="nucleotide sequence ID" value="NZ_JAJLJH010000002.1"/>
</dbReference>
<dbReference type="Pfam" id="PF04552">
    <property type="entry name" value="Sigma54_DBD"/>
    <property type="match status" value="1"/>
</dbReference>
<gene>
    <name evidence="13" type="primary">rpoN</name>
    <name evidence="13" type="ORF">LPC04_10450</name>
</gene>
<comment type="function">
    <text evidence="9">Sigma factors are initiation factors that promote the attachment of RNA polymerase to specific initiation sites and are then released.</text>
</comment>
<keyword evidence="2 9" id="KW-0240">DNA-directed RNA polymerase</keyword>
<organism evidence="13 14">
    <name type="scientific">Scleromatobacter humisilvae</name>
    <dbReference type="NCBI Taxonomy" id="2897159"/>
    <lineage>
        <taxon>Bacteria</taxon>
        <taxon>Pseudomonadati</taxon>
        <taxon>Pseudomonadota</taxon>
        <taxon>Betaproteobacteria</taxon>
        <taxon>Burkholderiales</taxon>
        <taxon>Sphaerotilaceae</taxon>
        <taxon>Scleromatobacter</taxon>
    </lineage>
</organism>
<reference evidence="13" key="1">
    <citation type="submission" date="2021-11" db="EMBL/GenBank/DDBJ databases">
        <title>BS-T2-15 a new species belonging to the Comamonadaceae family isolated from the soil of a French oak forest.</title>
        <authorList>
            <person name="Mieszkin S."/>
            <person name="Alain K."/>
        </authorList>
    </citation>
    <scope>NUCLEOTIDE SEQUENCE</scope>
    <source>
        <strain evidence="13">BS-T2-15</strain>
    </source>
</reference>
<feature type="compositionally biased region" description="Low complexity" evidence="10">
    <location>
        <begin position="78"/>
        <end position="88"/>
    </location>
</feature>
<sequence>MGSMDFRTEQRQTQTLSPRLQHAVRLLQLSSLEFAQQVHDALGKNPFLEEDGNPDDQGDDGLSPEQAAEAQEAREAQEAAAETMAAPEGDLPGEGDRDMWQADGLGSGKRADDDETSALDMMAVPTSLAAHLHGQLAVLPLTLRDLVLAKVIVESLDDDGYLRTDLQEMIEVADLDPAATLEEMQIALKRVQALEPAGVAARSVSECLLAQLSTIEDENAREIARHIIGEHLNCLAAKDVSTMARALGRTPAEIEAVCDRIRRLDPRPGWRFGSTQLQYVIPDVIVRKVRGQWNVQLNPAIIPKVRLNQVYAELFQRHKRGVQNAEMATHLQEAKWTMRNVEQRFSTILSVAEAIVSRQKHFLEFGAMAMKPLGLREIADELGLHESTVSRVTNNKYMATPIGVFELKYFFSRAMTTASGGACSGTAIRGLIKDIIEAEAPMAPLSDAEIARQLATQGLQVARRTVTKYRQLLKIEAVERRRRHAPS</sequence>
<evidence type="ECO:0000256" key="5">
    <source>
        <dbReference type="ARBA" id="ARBA00023015"/>
    </source>
</evidence>
<dbReference type="NCBIfam" id="TIGR02395">
    <property type="entry name" value="rpoN_sigma"/>
    <property type="match status" value="1"/>
</dbReference>
<keyword evidence="5 9" id="KW-0805">Transcription regulation</keyword>
<dbReference type="PANTHER" id="PTHR32248">
    <property type="entry name" value="RNA POLYMERASE SIGMA-54 FACTOR"/>
    <property type="match status" value="1"/>
</dbReference>
<dbReference type="Gene3D" id="1.10.10.1330">
    <property type="entry name" value="RNA polymerase sigma-54 factor, core-binding domain"/>
    <property type="match status" value="1"/>
</dbReference>
<dbReference type="InterPro" id="IPR000394">
    <property type="entry name" value="RNA_pol_sigma_54"/>
</dbReference>
<dbReference type="GO" id="GO:0006352">
    <property type="term" value="P:DNA-templated transcription initiation"/>
    <property type="evidence" value="ECO:0007669"/>
    <property type="project" value="InterPro"/>
</dbReference>
<protein>
    <recommendedName>
        <fullName evidence="9">RNA polymerase sigma-54 factor</fullName>
    </recommendedName>
</protein>
<feature type="domain" description="RNA polymerase sigma factor 54 core-binding" evidence="12">
    <location>
        <begin position="122"/>
        <end position="311"/>
    </location>
</feature>
<evidence type="ECO:0000313" key="14">
    <source>
        <dbReference type="Proteomes" id="UP001139353"/>
    </source>
</evidence>
<evidence type="ECO:0000256" key="8">
    <source>
        <dbReference type="ARBA" id="ARBA00023163"/>
    </source>
</evidence>
<evidence type="ECO:0000256" key="2">
    <source>
        <dbReference type="ARBA" id="ARBA00022478"/>
    </source>
</evidence>
<dbReference type="InterPro" id="IPR007046">
    <property type="entry name" value="RNA_pol_sigma_54_core-bd"/>
</dbReference>
<dbReference type="GO" id="GO:0001216">
    <property type="term" value="F:DNA-binding transcription activator activity"/>
    <property type="evidence" value="ECO:0007669"/>
    <property type="project" value="InterPro"/>
</dbReference>
<dbReference type="InterPro" id="IPR038709">
    <property type="entry name" value="RpoN_core-bd_sf"/>
</dbReference>
<dbReference type="PANTHER" id="PTHR32248:SF4">
    <property type="entry name" value="RNA POLYMERASE SIGMA-54 FACTOR"/>
    <property type="match status" value="1"/>
</dbReference>
<evidence type="ECO:0000259" key="11">
    <source>
        <dbReference type="Pfam" id="PF04552"/>
    </source>
</evidence>
<keyword evidence="14" id="KW-1185">Reference proteome</keyword>
<dbReference type="InterPro" id="IPR007634">
    <property type="entry name" value="RNA_pol_sigma_54_DNA-bd"/>
</dbReference>
<dbReference type="GO" id="GO:0003677">
    <property type="term" value="F:DNA binding"/>
    <property type="evidence" value="ECO:0007669"/>
    <property type="project" value="UniProtKB-KW"/>
</dbReference>